<accession>A0AAV1S575</accession>
<dbReference type="EMBL" id="CAWUPB010001165">
    <property type="protein sequence ID" value="CAK7344761.1"/>
    <property type="molecule type" value="Genomic_DNA"/>
</dbReference>
<evidence type="ECO:0000313" key="2">
    <source>
        <dbReference type="Proteomes" id="UP001314170"/>
    </source>
</evidence>
<dbReference type="AlphaFoldDB" id="A0AAV1S575"/>
<protein>
    <submittedName>
        <fullName evidence="1">Uncharacterized protein</fullName>
    </submittedName>
</protein>
<keyword evidence="2" id="KW-1185">Reference proteome</keyword>
<sequence length="119" mass="13752">MTRMGVGSVGFVREEDRRICGGGPKVMLNSKEEVMCVEERSLSRRKNENFSEEGEDVIVEIERESTTTFIAKVLPFVLKGVTMLKVFYEVEAKAHWLTFHYYYRVSMISGIVLYSTIVW</sequence>
<organism evidence="1 2">
    <name type="scientific">Dovyalis caffra</name>
    <dbReference type="NCBI Taxonomy" id="77055"/>
    <lineage>
        <taxon>Eukaryota</taxon>
        <taxon>Viridiplantae</taxon>
        <taxon>Streptophyta</taxon>
        <taxon>Embryophyta</taxon>
        <taxon>Tracheophyta</taxon>
        <taxon>Spermatophyta</taxon>
        <taxon>Magnoliopsida</taxon>
        <taxon>eudicotyledons</taxon>
        <taxon>Gunneridae</taxon>
        <taxon>Pentapetalae</taxon>
        <taxon>rosids</taxon>
        <taxon>fabids</taxon>
        <taxon>Malpighiales</taxon>
        <taxon>Salicaceae</taxon>
        <taxon>Flacourtieae</taxon>
        <taxon>Dovyalis</taxon>
    </lineage>
</organism>
<reference evidence="1 2" key="1">
    <citation type="submission" date="2024-01" db="EMBL/GenBank/DDBJ databases">
        <authorList>
            <person name="Waweru B."/>
        </authorList>
    </citation>
    <scope>NUCLEOTIDE SEQUENCE [LARGE SCALE GENOMIC DNA]</scope>
</reference>
<name>A0AAV1S575_9ROSI</name>
<proteinExistence type="predicted"/>
<gene>
    <name evidence="1" type="ORF">DCAF_LOCUS17934</name>
</gene>
<evidence type="ECO:0000313" key="1">
    <source>
        <dbReference type="EMBL" id="CAK7344761.1"/>
    </source>
</evidence>
<dbReference type="Proteomes" id="UP001314170">
    <property type="component" value="Unassembled WGS sequence"/>
</dbReference>
<comment type="caution">
    <text evidence="1">The sequence shown here is derived from an EMBL/GenBank/DDBJ whole genome shotgun (WGS) entry which is preliminary data.</text>
</comment>